<dbReference type="EMBL" id="FWWU01000005">
    <property type="protein sequence ID" value="SMB81174.1"/>
    <property type="molecule type" value="Genomic_DNA"/>
</dbReference>
<name>A0A1W1UKA1_9DEIO</name>
<keyword evidence="2" id="KW-1185">Reference proteome</keyword>
<dbReference type="Proteomes" id="UP000192582">
    <property type="component" value="Unassembled WGS sequence"/>
</dbReference>
<accession>A0A1W1UKA1</accession>
<dbReference type="AlphaFoldDB" id="A0A1W1UKA1"/>
<evidence type="ECO:0000313" key="1">
    <source>
        <dbReference type="EMBL" id="SMB81174.1"/>
    </source>
</evidence>
<reference evidence="1" key="1">
    <citation type="submission" date="2017-04" db="EMBL/GenBank/DDBJ databases">
        <authorList>
            <person name="Afonso C.L."/>
            <person name="Miller P.J."/>
            <person name="Scott M.A."/>
            <person name="Spackman E."/>
            <person name="Goraichik I."/>
            <person name="Dimitrov K.M."/>
            <person name="Suarez D.L."/>
            <person name="Swayne D.E."/>
        </authorList>
    </citation>
    <scope>NUCLEOTIDE SEQUENCE [LARGE SCALE GENOMIC DNA]</scope>
    <source>
        <strain evidence="1">KR-140</strain>
    </source>
</reference>
<protein>
    <submittedName>
        <fullName evidence="1">Uncharacterized protein</fullName>
    </submittedName>
</protein>
<organism evidence="1 2">
    <name type="scientific">Deinococcus hopiensis KR-140</name>
    <dbReference type="NCBI Taxonomy" id="695939"/>
    <lineage>
        <taxon>Bacteria</taxon>
        <taxon>Thermotogati</taxon>
        <taxon>Deinococcota</taxon>
        <taxon>Deinococci</taxon>
        <taxon>Deinococcales</taxon>
        <taxon>Deinococcaceae</taxon>
        <taxon>Deinococcus</taxon>
    </lineage>
</organism>
<proteinExistence type="predicted"/>
<gene>
    <name evidence="1" type="ORF">SAMN00790413_04490</name>
</gene>
<sequence>MEDFAKGVSQYTKNHAKWRGYVYEYKSETLTEYDARYNELCYKGTKYKDGTWLYIVEIASPSCYRSPLFGDSRVKVPWQK</sequence>
<evidence type="ECO:0000313" key="2">
    <source>
        <dbReference type="Proteomes" id="UP000192582"/>
    </source>
</evidence>